<comment type="cofactor">
    <cofactor evidence="11">
        <name>[4Fe-4S] cluster</name>
        <dbReference type="ChEBI" id="CHEBI:49883"/>
    </cofactor>
    <text evidence="11">Binds 1 [4Fe-4S] cluster. The cluster is coordinated with 3 cysteines and an exchangeable S-adenosyl-L-methionine.</text>
</comment>
<evidence type="ECO:0000256" key="6">
    <source>
        <dbReference type="ARBA" id="ARBA00022679"/>
    </source>
</evidence>
<evidence type="ECO:0000256" key="9">
    <source>
        <dbReference type="ARBA" id="ARBA00023004"/>
    </source>
</evidence>
<keyword evidence="2 11" id="KW-0004">4Fe-4S</keyword>
<accession>A0A926DPL5</accession>
<reference evidence="13" key="1">
    <citation type="submission" date="2020-08" db="EMBL/GenBank/DDBJ databases">
        <title>Genome public.</title>
        <authorList>
            <person name="Liu C."/>
            <person name="Sun Q."/>
        </authorList>
    </citation>
    <scope>NUCLEOTIDE SEQUENCE</scope>
    <source>
        <strain evidence="13">H8</strain>
    </source>
</reference>
<sequence length="346" mass="38488">MKTDFRNLTFEETQALCKSLSLPGYRAGQIFSAVFKTDAICEITTLSKELRETLSEHYYIGTLTCREKQVSKKDGTVKFLFCLSDGSLIESVFMRYHHGNTLCVSTQVGCAMGCAFCASTIGGKVRNLSAAEILEQILAAEKETGEKISNIVMMGIGEPLDNFDNVVKFLKIVNHKDALNIGYRHISLSTCGVVPKIYELASLNLPITLSVSLHAPFNDLRSEIMPINKKYPLETLTAAMTHYIQKTNRRISIEYALIRGKNDSTACADKLAKLFSGGLYHINLIPVNNVRERDFKKTEKQHVAAFLKRLAERGLNATVRRELGSDIDAACGQLRKKAAHIETDIN</sequence>
<keyword evidence="10 11" id="KW-0411">Iron-sulfur</keyword>
<feature type="binding site" evidence="11">
    <location>
        <position position="189"/>
    </location>
    <ligand>
        <name>S-adenosyl-L-methionine</name>
        <dbReference type="ChEBI" id="CHEBI:59789"/>
    </ligand>
</feature>
<dbReference type="SFLD" id="SFLDF00275">
    <property type="entry name" value="adenosine_C2_methyltransferase"/>
    <property type="match status" value="1"/>
</dbReference>
<comment type="caution">
    <text evidence="11">Lacks conserved residue(s) required for the propagation of feature annotation.</text>
</comment>
<dbReference type="GO" id="GO:0002935">
    <property type="term" value="F:tRNA (adenine(37)-C2)-methyltransferase activity"/>
    <property type="evidence" value="ECO:0007669"/>
    <property type="project" value="UniProtKB-UniRule"/>
</dbReference>
<evidence type="ECO:0000259" key="12">
    <source>
        <dbReference type="PROSITE" id="PS51918"/>
    </source>
</evidence>
<feature type="binding site" evidence="11">
    <location>
        <begin position="212"/>
        <end position="214"/>
    </location>
    <ligand>
        <name>S-adenosyl-L-methionine</name>
        <dbReference type="ChEBI" id="CHEBI:59789"/>
    </ligand>
</feature>
<dbReference type="GO" id="GO:0070475">
    <property type="term" value="P:rRNA base methylation"/>
    <property type="evidence" value="ECO:0007669"/>
    <property type="project" value="UniProtKB-UniRule"/>
</dbReference>
<feature type="domain" description="Radical SAM core" evidence="12">
    <location>
        <begin position="96"/>
        <end position="326"/>
    </location>
</feature>
<dbReference type="Gene3D" id="1.10.150.530">
    <property type="match status" value="1"/>
</dbReference>
<dbReference type="Proteomes" id="UP000611762">
    <property type="component" value="Unassembled WGS sequence"/>
</dbReference>
<evidence type="ECO:0000256" key="5">
    <source>
        <dbReference type="ARBA" id="ARBA00022603"/>
    </source>
</evidence>
<name>A0A926DPL5_9FIRM</name>
<feature type="binding site" evidence="11">
    <location>
        <position position="117"/>
    </location>
    <ligand>
        <name>[4Fe-4S] cluster</name>
        <dbReference type="ChEBI" id="CHEBI:49883"/>
        <note>4Fe-4S-S-AdoMet</note>
    </ligand>
</feature>
<dbReference type="InterPro" id="IPR040072">
    <property type="entry name" value="Methyltransferase_A"/>
</dbReference>
<evidence type="ECO:0000256" key="2">
    <source>
        <dbReference type="ARBA" id="ARBA00022485"/>
    </source>
</evidence>
<evidence type="ECO:0000256" key="7">
    <source>
        <dbReference type="ARBA" id="ARBA00022691"/>
    </source>
</evidence>
<dbReference type="SFLD" id="SFLDS00029">
    <property type="entry name" value="Radical_SAM"/>
    <property type="match status" value="1"/>
</dbReference>
<evidence type="ECO:0000256" key="8">
    <source>
        <dbReference type="ARBA" id="ARBA00022723"/>
    </source>
</evidence>
<dbReference type="AlphaFoldDB" id="A0A926DPL5"/>
<keyword evidence="5 11" id="KW-0489">Methyltransferase</keyword>
<keyword evidence="8 11" id="KW-0479">Metal-binding</keyword>
<dbReference type="GO" id="GO:0030488">
    <property type="term" value="P:tRNA methylation"/>
    <property type="evidence" value="ECO:0007669"/>
    <property type="project" value="UniProtKB-UniRule"/>
</dbReference>
<dbReference type="InterPro" id="IPR013785">
    <property type="entry name" value="Aldolase_TIM"/>
</dbReference>
<evidence type="ECO:0000313" key="14">
    <source>
        <dbReference type="Proteomes" id="UP000611762"/>
    </source>
</evidence>
<feature type="active site" description="S-methylcysteine intermediate" evidence="11">
    <location>
        <position position="331"/>
    </location>
</feature>
<comment type="catalytic activity">
    <reaction evidence="11">
        <text>adenosine(2503) in 23S rRNA + 2 reduced [2Fe-2S]-[ferredoxin] + 2 S-adenosyl-L-methionine = 2-methyladenosine(2503) in 23S rRNA + 5'-deoxyadenosine + L-methionine + 2 oxidized [2Fe-2S]-[ferredoxin] + S-adenosyl-L-homocysteine</text>
        <dbReference type="Rhea" id="RHEA:42916"/>
        <dbReference type="Rhea" id="RHEA-COMP:10000"/>
        <dbReference type="Rhea" id="RHEA-COMP:10001"/>
        <dbReference type="Rhea" id="RHEA-COMP:10152"/>
        <dbReference type="Rhea" id="RHEA-COMP:10282"/>
        <dbReference type="ChEBI" id="CHEBI:17319"/>
        <dbReference type="ChEBI" id="CHEBI:33737"/>
        <dbReference type="ChEBI" id="CHEBI:33738"/>
        <dbReference type="ChEBI" id="CHEBI:57844"/>
        <dbReference type="ChEBI" id="CHEBI:57856"/>
        <dbReference type="ChEBI" id="CHEBI:59789"/>
        <dbReference type="ChEBI" id="CHEBI:74411"/>
        <dbReference type="ChEBI" id="CHEBI:74497"/>
        <dbReference type="EC" id="2.1.1.192"/>
    </reaction>
</comment>
<dbReference type="Pfam" id="PF04055">
    <property type="entry name" value="Radical_SAM"/>
    <property type="match status" value="1"/>
</dbReference>
<dbReference type="InterPro" id="IPR004383">
    <property type="entry name" value="rRNA_lsu_MTrfase_RlmN/Cfr"/>
</dbReference>
<dbReference type="HAMAP" id="MF_01849">
    <property type="entry name" value="RNA_methyltr_RlmN"/>
    <property type="match status" value="1"/>
</dbReference>
<evidence type="ECO:0000256" key="1">
    <source>
        <dbReference type="ARBA" id="ARBA00004496"/>
    </source>
</evidence>
<dbReference type="InterPro" id="IPR027492">
    <property type="entry name" value="RNA_MTrfase_RlmN"/>
</dbReference>
<evidence type="ECO:0000256" key="10">
    <source>
        <dbReference type="ARBA" id="ARBA00023014"/>
    </source>
</evidence>
<comment type="caution">
    <text evidence="13">The sequence shown here is derived from an EMBL/GenBank/DDBJ whole genome shotgun (WGS) entry which is preliminary data.</text>
</comment>
<dbReference type="EC" id="2.1.1.192" evidence="11"/>
<feature type="binding site" evidence="11">
    <location>
        <position position="288"/>
    </location>
    <ligand>
        <name>S-adenosyl-L-methionine</name>
        <dbReference type="ChEBI" id="CHEBI:59789"/>
    </ligand>
</feature>
<keyword evidence="14" id="KW-1185">Reference proteome</keyword>
<evidence type="ECO:0000256" key="4">
    <source>
        <dbReference type="ARBA" id="ARBA00022552"/>
    </source>
</evidence>
<dbReference type="CDD" id="cd01335">
    <property type="entry name" value="Radical_SAM"/>
    <property type="match status" value="1"/>
</dbReference>
<keyword evidence="4 11" id="KW-0698">rRNA processing</keyword>
<dbReference type="SFLD" id="SFLDG01062">
    <property type="entry name" value="methyltransferase_(Class_A)"/>
    <property type="match status" value="1"/>
</dbReference>
<dbReference type="PROSITE" id="PS51918">
    <property type="entry name" value="RADICAL_SAM"/>
    <property type="match status" value="1"/>
</dbReference>
<evidence type="ECO:0000256" key="11">
    <source>
        <dbReference type="HAMAP-Rule" id="MF_01849"/>
    </source>
</evidence>
<dbReference type="GO" id="GO:0005737">
    <property type="term" value="C:cytoplasm"/>
    <property type="evidence" value="ECO:0007669"/>
    <property type="project" value="UniProtKB-SubCell"/>
</dbReference>
<comment type="subcellular location">
    <subcellularLocation>
        <location evidence="1 11">Cytoplasm</location>
    </subcellularLocation>
</comment>
<dbReference type="RefSeq" id="WP_249313544.1">
    <property type="nucleotide sequence ID" value="NZ_JACRSU010000004.1"/>
</dbReference>
<dbReference type="InterPro" id="IPR058240">
    <property type="entry name" value="rSAM_sf"/>
</dbReference>
<dbReference type="InterPro" id="IPR007197">
    <property type="entry name" value="rSAM"/>
</dbReference>
<organism evidence="13 14">
    <name type="scientific">Congzhengia minquanensis</name>
    <dbReference type="NCBI Taxonomy" id="2763657"/>
    <lineage>
        <taxon>Bacteria</taxon>
        <taxon>Bacillati</taxon>
        <taxon>Bacillota</taxon>
        <taxon>Clostridia</taxon>
        <taxon>Eubacteriales</taxon>
        <taxon>Oscillospiraceae</taxon>
        <taxon>Congzhengia</taxon>
    </lineage>
</organism>
<dbReference type="GO" id="GO:0046872">
    <property type="term" value="F:metal ion binding"/>
    <property type="evidence" value="ECO:0007669"/>
    <property type="project" value="UniProtKB-KW"/>
</dbReference>
<keyword evidence="3 11" id="KW-0963">Cytoplasm</keyword>
<comment type="function">
    <text evidence="11">Specifically methylates position 2 of adenine 2503 in 23S rRNA and position 2 of adenine 37 in tRNAs.</text>
</comment>
<feature type="binding site" evidence="11">
    <location>
        <position position="114"/>
    </location>
    <ligand>
        <name>[4Fe-4S] cluster</name>
        <dbReference type="ChEBI" id="CHEBI:49883"/>
        <note>4Fe-4S-S-AdoMet</note>
    </ligand>
</feature>
<dbReference type="GO" id="GO:0051539">
    <property type="term" value="F:4 iron, 4 sulfur cluster binding"/>
    <property type="evidence" value="ECO:0007669"/>
    <property type="project" value="UniProtKB-UniRule"/>
</dbReference>
<dbReference type="PANTHER" id="PTHR30544">
    <property type="entry name" value="23S RRNA METHYLTRANSFERASE"/>
    <property type="match status" value="1"/>
</dbReference>
<keyword evidence="11" id="KW-0819">tRNA processing</keyword>
<evidence type="ECO:0000256" key="3">
    <source>
        <dbReference type="ARBA" id="ARBA00022490"/>
    </source>
</evidence>
<feature type="binding site" evidence="11">
    <location>
        <begin position="157"/>
        <end position="158"/>
    </location>
    <ligand>
        <name>S-adenosyl-L-methionine</name>
        <dbReference type="ChEBI" id="CHEBI:59789"/>
    </ligand>
</feature>
<dbReference type="NCBIfam" id="TIGR00048">
    <property type="entry name" value="rRNA_mod_RlmN"/>
    <property type="match status" value="1"/>
</dbReference>
<feature type="binding site" evidence="11">
    <location>
        <position position="110"/>
    </location>
    <ligand>
        <name>[4Fe-4S] cluster</name>
        <dbReference type="ChEBI" id="CHEBI:49883"/>
        <note>4Fe-4S-S-AdoMet</note>
    </ligand>
</feature>
<proteinExistence type="inferred from homology"/>
<dbReference type="PIRSF" id="PIRSF006004">
    <property type="entry name" value="CHP00048"/>
    <property type="match status" value="1"/>
</dbReference>
<keyword evidence="11" id="KW-1015">Disulfide bond</keyword>
<comment type="catalytic activity">
    <reaction evidence="11">
        <text>adenosine(37) in tRNA + 2 reduced [2Fe-2S]-[ferredoxin] + 2 S-adenosyl-L-methionine = 2-methyladenosine(37) in tRNA + 5'-deoxyadenosine + L-methionine + 2 oxidized [2Fe-2S]-[ferredoxin] + S-adenosyl-L-homocysteine</text>
        <dbReference type="Rhea" id="RHEA:43332"/>
        <dbReference type="Rhea" id="RHEA-COMP:10000"/>
        <dbReference type="Rhea" id="RHEA-COMP:10001"/>
        <dbReference type="Rhea" id="RHEA-COMP:10162"/>
        <dbReference type="Rhea" id="RHEA-COMP:10485"/>
        <dbReference type="ChEBI" id="CHEBI:17319"/>
        <dbReference type="ChEBI" id="CHEBI:33737"/>
        <dbReference type="ChEBI" id="CHEBI:33738"/>
        <dbReference type="ChEBI" id="CHEBI:57844"/>
        <dbReference type="ChEBI" id="CHEBI:57856"/>
        <dbReference type="ChEBI" id="CHEBI:59789"/>
        <dbReference type="ChEBI" id="CHEBI:74411"/>
        <dbReference type="ChEBI" id="CHEBI:74497"/>
        <dbReference type="EC" id="2.1.1.192"/>
    </reaction>
</comment>
<dbReference type="GO" id="GO:0000049">
    <property type="term" value="F:tRNA binding"/>
    <property type="evidence" value="ECO:0007669"/>
    <property type="project" value="UniProtKB-UniRule"/>
</dbReference>
<comment type="similarity">
    <text evidence="11">Belongs to the radical SAM superfamily. RlmN family.</text>
</comment>
<dbReference type="SUPFAM" id="SSF102114">
    <property type="entry name" value="Radical SAM enzymes"/>
    <property type="match status" value="1"/>
</dbReference>
<protein>
    <recommendedName>
        <fullName evidence="11">Probable dual-specificity RNA methyltransferase RlmN</fullName>
        <ecNumber evidence="11">2.1.1.192</ecNumber>
    </recommendedName>
    <alternativeName>
        <fullName evidence="11">23S rRNA (adenine(2503)-C(2))-methyltransferase</fullName>
    </alternativeName>
    <alternativeName>
        <fullName evidence="11">23S rRNA m2A2503 methyltransferase</fullName>
    </alternativeName>
    <alternativeName>
        <fullName evidence="11">Ribosomal RNA large subunit methyltransferase N</fullName>
    </alternativeName>
    <alternativeName>
        <fullName evidence="11">tRNA (adenine(37)-C(2))-methyltransferase</fullName>
    </alternativeName>
    <alternativeName>
        <fullName evidence="11">tRNA m2A37 methyltransferase</fullName>
    </alternativeName>
</protein>
<feature type="active site" description="Proton acceptor" evidence="11">
    <location>
        <position position="90"/>
    </location>
</feature>
<evidence type="ECO:0000313" key="13">
    <source>
        <dbReference type="EMBL" id="MBC8541522.1"/>
    </source>
</evidence>
<keyword evidence="7 11" id="KW-0949">S-adenosyl-L-methionine</keyword>
<dbReference type="GO" id="GO:0070040">
    <property type="term" value="F:rRNA (adenine(2503)-C2-)-methyltransferase activity"/>
    <property type="evidence" value="ECO:0007669"/>
    <property type="project" value="UniProtKB-UniRule"/>
</dbReference>
<gene>
    <name evidence="11 13" type="primary">rlmN</name>
    <name evidence="13" type="ORF">H8698_11090</name>
</gene>
<dbReference type="FunFam" id="3.20.20.70:FF:000014">
    <property type="entry name" value="Probable dual-specificity RNA methyltransferase RlmN"/>
    <property type="match status" value="1"/>
</dbReference>
<keyword evidence="6 11" id="KW-0808">Transferase</keyword>
<comment type="miscellaneous">
    <text evidence="11">Reaction proceeds by a ping-pong mechanism involving intermediate methylation of a conserved cysteine residue.</text>
</comment>
<dbReference type="GO" id="GO:0019843">
    <property type="term" value="F:rRNA binding"/>
    <property type="evidence" value="ECO:0007669"/>
    <property type="project" value="UniProtKB-UniRule"/>
</dbReference>
<dbReference type="EMBL" id="JACRSU010000004">
    <property type="protein sequence ID" value="MBC8541522.1"/>
    <property type="molecule type" value="Genomic_DNA"/>
</dbReference>
<dbReference type="Gene3D" id="3.20.20.70">
    <property type="entry name" value="Aldolase class I"/>
    <property type="match status" value="1"/>
</dbReference>
<dbReference type="PANTHER" id="PTHR30544:SF5">
    <property type="entry name" value="RADICAL SAM CORE DOMAIN-CONTAINING PROTEIN"/>
    <property type="match status" value="1"/>
</dbReference>
<keyword evidence="9 11" id="KW-0408">Iron</keyword>